<dbReference type="RefSeq" id="WP_270896652.1">
    <property type="nucleotide sequence ID" value="NZ_JBHSPF010000009.1"/>
</dbReference>
<proteinExistence type="predicted"/>
<dbReference type="PANTHER" id="PTHR43798:SF31">
    <property type="entry name" value="AB HYDROLASE SUPERFAMILY PROTEIN YCLE"/>
    <property type="match status" value="1"/>
</dbReference>
<accession>A0ABW0U3C8</accession>
<dbReference type="Pfam" id="PF12146">
    <property type="entry name" value="Hydrolase_4"/>
    <property type="match status" value="1"/>
</dbReference>
<evidence type="ECO:0000313" key="3">
    <source>
        <dbReference type="EMBL" id="MFC5627633.1"/>
    </source>
</evidence>
<dbReference type="SUPFAM" id="SSF53474">
    <property type="entry name" value="alpha/beta-Hydrolases"/>
    <property type="match status" value="1"/>
</dbReference>
<dbReference type="PANTHER" id="PTHR43798">
    <property type="entry name" value="MONOACYLGLYCEROL LIPASE"/>
    <property type="match status" value="1"/>
</dbReference>
<evidence type="ECO:0000256" key="1">
    <source>
        <dbReference type="ARBA" id="ARBA00022801"/>
    </source>
</evidence>
<dbReference type="InterPro" id="IPR029058">
    <property type="entry name" value="AB_hydrolase_fold"/>
</dbReference>
<name>A0ABW0U3C8_9BACI</name>
<protein>
    <submittedName>
        <fullName evidence="3">Alpha/beta fold hydrolase</fullName>
    </submittedName>
</protein>
<keyword evidence="4" id="KW-1185">Reference proteome</keyword>
<feature type="domain" description="Serine aminopeptidase S33" evidence="2">
    <location>
        <begin position="44"/>
        <end position="233"/>
    </location>
</feature>
<keyword evidence="1 3" id="KW-0378">Hydrolase</keyword>
<sequence>MPFLKSQSANLYYEKWGERGSTIVFIHPPAMGATTFFKQKSLSREFQVILMDARGHGFSDNGKGTLTISEWAVDVYHLLTELQVRQAIICGYSSGASVALEFARRWPEKTKGVVLTGGFPEVCTTLLRKQFHLGIQLAHKNYIGLLGQILSFSHATDLRHRRLIYDTILQVDPSLLQSLYESGLSYKVTDQLSQITVPLLLIYGRWDFYVHYYPYIFYKQRKGLPTDLVFVDRVAHQVPTRQSDVYNAIIKRFANRLVPE</sequence>
<gene>
    <name evidence="3" type="ORF">ACFPTR_01805</name>
</gene>
<organism evidence="3 4">
    <name type="scientific">Aliibacillus thermotolerans</name>
    <dbReference type="NCBI Taxonomy" id="1834418"/>
    <lineage>
        <taxon>Bacteria</taxon>
        <taxon>Bacillati</taxon>
        <taxon>Bacillota</taxon>
        <taxon>Bacilli</taxon>
        <taxon>Bacillales</taxon>
        <taxon>Bacillaceae</taxon>
        <taxon>Aliibacillus</taxon>
    </lineage>
</organism>
<reference evidence="4" key="1">
    <citation type="journal article" date="2019" name="Int. J. Syst. Evol. Microbiol.">
        <title>The Global Catalogue of Microorganisms (GCM) 10K type strain sequencing project: providing services to taxonomists for standard genome sequencing and annotation.</title>
        <authorList>
            <consortium name="The Broad Institute Genomics Platform"/>
            <consortium name="The Broad Institute Genome Sequencing Center for Infectious Disease"/>
            <person name="Wu L."/>
            <person name="Ma J."/>
        </authorList>
    </citation>
    <scope>NUCLEOTIDE SEQUENCE [LARGE SCALE GENOMIC DNA]</scope>
    <source>
        <strain evidence="4">CGMCC 1.15790</strain>
    </source>
</reference>
<dbReference type="Proteomes" id="UP001596143">
    <property type="component" value="Unassembled WGS sequence"/>
</dbReference>
<dbReference type="Gene3D" id="3.40.50.1820">
    <property type="entry name" value="alpha/beta hydrolase"/>
    <property type="match status" value="1"/>
</dbReference>
<dbReference type="PRINTS" id="PR00111">
    <property type="entry name" value="ABHYDROLASE"/>
</dbReference>
<dbReference type="InterPro" id="IPR022742">
    <property type="entry name" value="Hydrolase_4"/>
</dbReference>
<evidence type="ECO:0000313" key="4">
    <source>
        <dbReference type="Proteomes" id="UP001596143"/>
    </source>
</evidence>
<dbReference type="EMBL" id="JBHSPF010000009">
    <property type="protein sequence ID" value="MFC5627633.1"/>
    <property type="molecule type" value="Genomic_DNA"/>
</dbReference>
<evidence type="ECO:0000259" key="2">
    <source>
        <dbReference type="Pfam" id="PF12146"/>
    </source>
</evidence>
<dbReference type="InterPro" id="IPR000073">
    <property type="entry name" value="AB_hydrolase_1"/>
</dbReference>
<dbReference type="GO" id="GO:0016787">
    <property type="term" value="F:hydrolase activity"/>
    <property type="evidence" value="ECO:0007669"/>
    <property type="project" value="UniProtKB-KW"/>
</dbReference>
<dbReference type="InterPro" id="IPR050266">
    <property type="entry name" value="AB_hydrolase_sf"/>
</dbReference>
<comment type="caution">
    <text evidence="3">The sequence shown here is derived from an EMBL/GenBank/DDBJ whole genome shotgun (WGS) entry which is preliminary data.</text>
</comment>